<protein>
    <submittedName>
        <fullName evidence="2">Uncharacterized protein</fullName>
    </submittedName>
</protein>
<evidence type="ECO:0000313" key="3">
    <source>
        <dbReference type="Proteomes" id="UP000014541"/>
    </source>
</evidence>
<organism evidence="2 3">
    <name type="scientific">Treponema maltophilum ATCC 51939</name>
    <dbReference type="NCBI Taxonomy" id="1125699"/>
    <lineage>
        <taxon>Bacteria</taxon>
        <taxon>Pseudomonadati</taxon>
        <taxon>Spirochaetota</taxon>
        <taxon>Spirochaetia</taxon>
        <taxon>Spirochaetales</taxon>
        <taxon>Treponemataceae</taxon>
        <taxon>Treponema</taxon>
    </lineage>
</organism>
<evidence type="ECO:0000313" key="2">
    <source>
        <dbReference type="EMBL" id="EPF30489.1"/>
    </source>
</evidence>
<dbReference type="AlphaFoldDB" id="S3L138"/>
<gene>
    <name evidence="2" type="ORF">HMPREF9194_00806</name>
</gene>
<comment type="caution">
    <text evidence="2">The sequence shown here is derived from an EMBL/GenBank/DDBJ whole genome shotgun (WGS) entry which is preliminary data.</text>
</comment>
<keyword evidence="3" id="KW-1185">Reference proteome</keyword>
<dbReference type="STRING" id="1125699.HMPREF9194_00806"/>
<proteinExistence type="predicted"/>
<dbReference type="RefSeq" id="WP_016525100.1">
    <property type="nucleotide sequence ID" value="NZ_KE332518.1"/>
</dbReference>
<keyword evidence="1" id="KW-0732">Signal</keyword>
<name>S3L138_TREMA</name>
<dbReference type="EMBL" id="ATFF01000006">
    <property type="protein sequence ID" value="EPF30489.1"/>
    <property type="molecule type" value="Genomic_DNA"/>
</dbReference>
<reference evidence="2 3" key="1">
    <citation type="submission" date="2013-04" db="EMBL/GenBank/DDBJ databases">
        <title>The Genome Sequence of Treponema maltophilum ATCC 51939.</title>
        <authorList>
            <consortium name="The Broad Institute Genomics Platform"/>
            <person name="Earl A."/>
            <person name="Ward D."/>
            <person name="Feldgarden M."/>
            <person name="Gevers D."/>
            <person name="Leonetti C."/>
            <person name="Blanton J.M."/>
            <person name="Dewhirst F.E."/>
            <person name="Izard J."/>
            <person name="Walker B."/>
            <person name="Young S."/>
            <person name="Zeng Q."/>
            <person name="Gargeya S."/>
            <person name="Fitzgerald M."/>
            <person name="Haas B."/>
            <person name="Abouelleil A."/>
            <person name="Allen A.W."/>
            <person name="Alvarado L."/>
            <person name="Arachchi H.M."/>
            <person name="Berlin A.M."/>
            <person name="Chapman S.B."/>
            <person name="Gainer-Dewar J."/>
            <person name="Goldberg J."/>
            <person name="Griggs A."/>
            <person name="Gujja S."/>
            <person name="Hansen M."/>
            <person name="Howarth C."/>
            <person name="Imamovic A."/>
            <person name="Ireland A."/>
            <person name="Larimer J."/>
            <person name="McCowan C."/>
            <person name="Murphy C."/>
            <person name="Pearson M."/>
            <person name="Poon T.W."/>
            <person name="Priest M."/>
            <person name="Roberts A."/>
            <person name="Saif S."/>
            <person name="Shea T."/>
            <person name="Sisk P."/>
            <person name="Sykes S."/>
            <person name="Wortman J."/>
            <person name="Nusbaum C."/>
            <person name="Birren B."/>
        </authorList>
    </citation>
    <scope>NUCLEOTIDE SEQUENCE [LARGE SCALE GENOMIC DNA]</scope>
    <source>
        <strain evidence="2 3">ATCC 51939</strain>
    </source>
</reference>
<accession>S3L138</accession>
<dbReference type="PATRIC" id="fig|1125699.3.peg.820"/>
<dbReference type="HOGENOM" id="CLU_094598_0_0_12"/>
<dbReference type="eggNOG" id="ENOG5033HN8">
    <property type="taxonomic scope" value="Bacteria"/>
</dbReference>
<sequence>MKNGLFVAVSFCSVLFASLIFAQTPLQKIAPAQSTVQRAAPAQKIPPALNINPSPEKLPAGYRSIKLGMTLEEVKKALRSDSLFGYRGERDVSLLPGENRVLIETSSGGYLERCWFQFYEDKLYTLIVNFNPEKIDYYSVFTKLLEKYGTPAELTPEQAVWRNEEVILSLERPVSVKYIDRTVFERLGEASRVEESVSETIRSGILEDL</sequence>
<feature type="signal peptide" evidence="1">
    <location>
        <begin position="1"/>
        <end position="22"/>
    </location>
</feature>
<evidence type="ECO:0000256" key="1">
    <source>
        <dbReference type="SAM" id="SignalP"/>
    </source>
</evidence>
<feature type="chain" id="PRO_5004523074" evidence="1">
    <location>
        <begin position="23"/>
        <end position="209"/>
    </location>
</feature>
<dbReference type="Proteomes" id="UP000014541">
    <property type="component" value="Unassembled WGS sequence"/>
</dbReference>